<dbReference type="InterPro" id="IPR047727">
    <property type="entry name" value="Sce7725-like"/>
</dbReference>
<evidence type="ECO:0000313" key="2">
    <source>
        <dbReference type="Proteomes" id="UP001501461"/>
    </source>
</evidence>
<gene>
    <name evidence="1" type="ORF">GCM10009720_12830</name>
</gene>
<evidence type="ECO:0000313" key="1">
    <source>
        <dbReference type="EMBL" id="GAA2033737.1"/>
    </source>
</evidence>
<accession>A0ABN2UDR0</accession>
<sequence length="314" mass="35374">MYTPYLRGKQYELIALRELAPDLKDWNVVPLIEPVRNTFTSLATAMKELASANAPFRIILNPKVGQLTSSEDALLEFLGSDTSFMEHGLPTIALADDADLAALARLANYWTHKPFSILHNGFGDAEALHQLLAKTGQPDLHLFVGDEQELYMRQFRGEARVLIKDGFKLERNADYKPEDPFSDLHEIYQDQGLSGFGDFLTIGDNYSETGGPAYAVAIHLTYFNAYRYNSMYCKHYKSHTNDTPTDPANKFLEAVTNVHNDIANGFDQFTETTALQELLALYERKHFPGLGYVKKLSIKHHIETVGSFLEDADD</sequence>
<name>A0ABN2UDR0_9MICC</name>
<proteinExistence type="predicted"/>
<reference evidence="1 2" key="1">
    <citation type="journal article" date="2019" name="Int. J. Syst. Evol. Microbiol.">
        <title>The Global Catalogue of Microorganisms (GCM) 10K type strain sequencing project: providing services to taxonomists for standard genome sequencing and annotation.</title>
        <authorList>
            <consortium name="The Broad Institute Genomics Platform"/>
            <consortium name="The Broad Institute Genome Sequencing Center for Infectious Disease"/>
            <person name="Wu L."/>
            <person name="Ma J."/>
        </authorList>
    </citation>
    <scope>NUCLEOTIDE SEQUENCE [LARGE SCALE GENOMIC DNA]</scope>
    <source>
        <strain evidence="1 2">JCM 13595</strain>
    </source>
</reference>
<keyword evidence="2" id="KW-1185">Reference proteome</keyword>
<organism evidence="1 2">
    <name type="scientific">Yaniella flava</name>
    <dbReference type="NCBI Taxonomy" id="287930"/>
    <lineage>
        <taxon>Bacteria</taxon>
        <taxon>Bacillati</taxon>
        <taxon>Actinomycetota</taxon>
        <taxon>Actinomycetes</taxon>
        <taxon>Micrococcales</taxon>
        <taxon>Micrococcaceae</taxon>
        <taxon>Yaniella</taxon>
    </lineage>
</organism>
<dbReference type="EMBL" id="BAAAMN010000020">
    <property type="protein sequence ID" value="GAA2033737.1"/>
    <property type="molecule type" value="Genomic_DNA"/>
</dbReference>
<dbReference type="RefSeq" id="WP_343956801.1">
    <property type="nucleotide sequence ID" value="NZ_BAAAMN010000020.1"/>
</dbReference>
<dbReference type="Proteomes" id="UP001501461">
    <property type="component" value="Unassembled WGS sequence"/>
</dbReference>
<protein>
    <submittedName>
        <fullName evidence="1">Sce7725 family protein</fullName>
    </submittedName>
</protein>
<dbReference type="NCBIfam" id="NF033831">
    <property type="entry name" value="sce7725_fam"/>
    <property type="match status" value="1"/>
</dbReference>
<comment type="caution">
    <text evidence="1">The sequence shown here is derived from an EMBL/GenBank/DDBJ whole genome shotgun (WGS) entry which is preliminary data.</text>
</comment>